<dbReference type="EMBL" id="BQNB010011940">
    <property type="protein sequence ID" value="GJS97150.1"/>
    <property type="molecule type" value="Genomic_DNA"/>
</dbReference>
<dbReference type="Proteomes" id="UP001151760">
    <property type="component" value="Unassembled WGS sequence"/>
</dbReference>
<proteinExistence type="predicted"/>
<protein>
    <submittedName>
        <fullName evidence="2">Uncharacterized protein</fullName>
    </submittedName>
</protein>
<feature type="region of interest" description="Disordered" evidence="1">
    <location>
        <begin position="294"/>
        <end position="337"/>
    </location>
</feature>
<feature type="region of interest" description="Disordered" evidence="1">
    <location>
        <begin position="45"/>
        <end position="175"/>
    </location>
</feature>
<sequence length="337" mass="37303">MVYLTEDPYEEAAQQALEQAPPTLEYVSDPMELVDHVLMYVPEPDYPEYLAPSNDDILVEDQPLPADASPVALSPSYIADSNPKEDEEDHEKDPADDDESSDDNDDNDNVEEDEEEEEHLAPTDSTAVASPAVDHVPSAEETEPFETDESAATPPQPPAYRTTPRMNVRTQTPISFPFEEEVDRLLALPTPPPSPLTLLSSPLTSPTYAQAPLAPSTYHSLLPAGTPLLLPIPLPAPSISRKDDLPEVDMLLQKRLLLTAPTPNIEAHNMHKSHKNRSSLGFHALGLVAPSTYEDDDVVVLENSETKEEDVKEDESDHNKERYTFEDDDDGEFDDLD</sequence>
<feature type="compositionally biased region" description="Basic and acidic residues" evidence="1">
    <location>
        <begin position="304"/>
        <end position="325"/>
    </location>
</feature>
<evidence type="ECO:0000256" key="1">
    <source>
        <dbReference type="SAM" id="MobiDB-lite"/>
    </source>
</evidence>
<feature type="compositionally biased region" description="Acidic residues" evidence="1">
    <location>
        <begin position="326"/>
        <end position="337"/>
    </location>
</feature>
<keyword evidence="3" id="KW-1185">Reference proteome</keyword>
<evidence type="ECO:0000313" key="3">
    <source>
        <dbReference type="Proteomes" id="UP001151760"/>
    </source>
</evidence>
<feature type="region of interest" description="Disordered" evidence="1">
    <location>
        <begin position="1"/>
        <end position="23"/>
    </location>
</feature>
<reference evidence="2" key="1">
    <citation type="journal article" date="2022" name="Int. J. Mol. Sci.">
        <title>Draft Genome of Tanacetum Coccineum: Genomic Comparison of Closely Related Tanacetum-Family Plants.</title>
        <authorList>
            <person name="Yamashiro T."/>
            <person name="Shiraishi A."/>
            <person name="Nakayama K."/>
            <person name="Satake H."/>
        </authorList>
    </citation>
    <scope>NUCLEOTIDE SEQUENCE</scope>
</reference>
<gene>
    <name evidence="2" type="ORF">Tco_0804118</name>
</gene>
<feature type="compositionally biased region" description="Low complexity" evidence="1">
    <location>
        <begin position="11"/>
        <end position="20"/>
    </location>
</feature>
<reference evidence="2" key="2">
    <citation type="submission" date="2022-01" db="EMBL/GenBank/DDBJ databases">
        <authorList>
            <person name="Yamashiro T."/>
            <person name="Shiraishi A."/>
            <person name="Satake H."/>
            <person name="Nakayama K."/>
        </authorList>
    </citation>
    <scope>NUCLEOTIDE SEQUENCE</scope>
</reference>
<name>A0ABQ5A7N5_9ASTR</name>
<comment type="caution">
    <text evidence="2">The sequence shown here is derived from an EMBL/GenBank/DDBJ whole genome shotgun (WGS) entry which is preliminary data.</text>
</comment>
<organism evidence="2 3">
    <name type="scientific">Tanacetum coccineum</name>
    <dbReference type="NCBI Taxonomy" id="301880"/>
    <lineage>
        <taxon>Eukaryota</taxon>
        <taxon>Viridiplantae</taxon>
        <taxon>Streptophyta</taxon>
        <taxon>Embryophyta</taxon>
        <taxon>Tracheophyta</taxon>
        <taxon>Spermatophyta</taxon>
        <taxon>Magnoliopsida</taxon>
        <taxon>eudicotyledons</taxon>
        <taxon>Gunneridae</taxon>
        <taxon>Pentapetalae</taxon>
        <taxon>asterids</taxon>
        <taxon>campanulids</taxon>
        <taxon>Asterales</taxon>
        <taxon>Asteraceae</taxon>
        <taxon>Asteroideae</taxon>
        <taxon>Anthemideae</taxon>
        <taxon>Anthemidinae</taxon>
        <taxon>Tanacetum</taxon>
    </lineage>
</organism>
<evidence type="ECO:0000313" key="2">
    <source>
        <dbReference type="EMBL" id="GJS97150.1"/>
    </source>
</evidence>
<feature type="compositionally biased region" description="Polar residues" evidence="1">
    <location>
        <begin position="164"/>
        <end position="174"/>
    </location>
</feature>
<accession>A0ABQ5A7N5</accession>
<feature type="compositionally biased region" description="Acidic residues" evidence="1">
    <location>
        <begin position="85"/>
        <end position="118"/>
    </location>
</feature>
<feature type="compositionally biased region" description="Acidic residues" evidence="1">
    <location>
        <begin position="140"/>
        <end position="149"/>
    </location>
</feature>